<protein>
    <recommendedName>
        <fullName evidence="6">DNA methyltransferase</fullName>
    </recommendedName>
</protein>
<evidence type="ECO:0000256" key="3">
    <source>
        <dbReference type="ARBA" id="ARBA00022691"/>
    </source>
</evidence>
<reference evidence="4 5" key="1">
    <citation type="journal article" date="2014" name="Genome Announc.">
        <title>Draft Genome Sequence of Xylella fastidiosa Pear Leaf Scorch Strain in Taiwan.</title>
        <authorList>
            <person name="Su C.C."/>
            <person name="Deng W.L."/>
            <person name="Jan F.J."/>
            <person name="Chang C.J."/>
            <person name="Huang H."/>
            <person name="Chen J."/>
        </authorList>
    </citation>
    <scope>NUCLEOTIDE SEQUENCE [LARGE SCALE GENOMIC DNA]</scope>
    <source>
        <strain evidence="4 5">PLS229</strain>
    </source>
</reference>
<evidence type="ECO:0008006" key="6">
    <source>
        <dbReference type="Google" id="ProtNLM"/>
    </source>
</evidence>
<evidence type="ECO:0000256" key="1">
    <source>
        <dbReference type="ARBA" id="ARBA00022603"/>
    </source>
</evidence>
<comment type="caution">
    <text evidence="4">The sequence shown here is derived from an EMBL/GenBank/DDBJ whole genome shotgun (WGS) entry which is preliminary data.</text>
</comment>
<dbReference type="GO" id="GO:1904047">
    <property type="term" value="F:S-adenosyl-L-methionine binding"/>
    <property type="evidence" value="ECO:0007669"/>
    <property type="project" value="TreeGrafter"/>
</dbReference>
<dbReference type="EMBL" id="JDSQ01000005">
    <property type="protein sequence ID" value="EWS78710.1"/>
    <property type="molecule type" value="Genomic_DNA"/>
</dbReference>
<dbReference type="GO" id="GO:0043565">
    <property type="term" value="F:sequence-specific DNA binding"/>
    <property type="evidence" value="ECO:0007669"/>
    <property type="project" value="TreeGrafter"/>
</dbReference>
<dbReference type="SUPFAM" id="SSF53335">
    <property type="entry name" value="S-adenosyl-L-methionine-dependent methyltransferases"/>
    <property type="match status" value="1"/>
</dbReference>
<keyword evidence="3" id="KW-0949">S-adenosyl-L-methionine</keyword>
<name>Z9JJW3_9GAMM</name>
<evidence type="ECO:0000256" key="2">
    <source>
        <dbReference type="ARBA" id="ARBA00022679"/>
    </source>
</evidence>
<accession>Z9JJW3</accession>
<gene>
    <name evidence="4" type="ORF">AF72_03855</name>
</gene>
<dbReference type="InterPro" id="IPR029063">
    <property type="entry name" value="SAM-dependent_MTases_sf"/>
</dbReference>
<dbReference type="STRING" id="1444770.AF72_03855"/>
<dbReference type="GO" id="GO:0009307">
    <property type="term" value="P:DNA restriction-modification system"/>
    <property type="evidence" value="ECO:0007669"/>
    <property type="project" value="InterPro"/>
</dbReference>
<dbReference type="PATRIC" id="fig|1444770.3.peg.942"/>
<organism evidence="4 5">
    <name type="scientific">Xylella taiwanensis</name>
    <dbReference type="NCBI Taxonomy" id="1444770"/>
    <lineage>
        <taxon>Bacteria</taxon>
        <taxon>Pseudomonadati</taxon>
        <taxon>Pseudomonadota</taxon>
        <taxon>Gammaproteobacteria</taxon>
        <taxon>Lysobacterales</taxon>
        <taxon>Lysobacteraceae</taxon>
        <taxon>Xylella</taxon>
    </lineage>
</organism>
<dbReference type="PANTHER" id="PTHR30481">
    <property type="entry name" value="DNA ADENINE METHYLASE"/>
    <property type="match status" value="1"/>
</dbReference>
<keyword evidence="1" id="KW-0489">Methyltransferase</keyword>
<evidence type="ECO:0000313" key="4">
    <source>
        <dbReference type="EMBL" id="EWS78710.1"/>
    </source>
</evidence>
<dbReference type="GO" id="GO:0006298">
    <property type="term" value="P:mismatch repair"/>
    <property type="evidence" value="ECO:0007669"/>
    <property type="project" value="TreeGrafter"/>
</dbReference>
<dbReference type="REBASE" id="85351">
    <property type="entry name" value="M.XfaPLSORF3855P"/>
</dbReference>
<dbReference type="AlphaFoldDB" id="Z9JJW3"/>
<dbReference type="PANTHER" id="PTHR30481:SF2">
    <property type="entry name" value="SITE-SPECIFIC DNA-METHYLTRANSFERASE (ADENINE-SPECIFIC)"/>
    <property type="match status" value="1"/>
</dbReference>
<dbReference type="eggNOG" id="COG0338">
    <property type="taxonomic scope" value="Bacteria"/>
</dbReference>
<sequence>MAEVMSANRLIGGDYVELYAGGAGVAMTLLRLDDARHIHINDLHASVHAFWWVVLHRNEDLCQRIRNTRISMREWHRQRAVQTEASPDPFDLVFSTFFLNRTNRSGIVLGGVIGGKGRREHGRWGRVSTQKILSNGLSVLEGCGGGSISTTLMGLR</sequence>
<dbReference type="GO" id="GO:0032259">
    <property type="term" value="P:methylation"/>
    <property type="evidence" value="ECO:0007669"/>
    <property type="project" value="UniProtKB-KW"/>
</dbReference>
<dbReference type="InterPro" id="IPR012327">
    <property type="entry name" value="MeTrfase_D12"/>
</dbReference>
<dbReference type="Proteomes" id="UP000020406">
    <property type="component" value="Unassembled WGS sequence"/>
</dbReference>
<proteinExistence type="predicted"/>
<keyword evidence="2" id="KW-0808">Transferase</keyword>
<evidence type="ECO:0000313" key="5">
    <source>
        <dbReference type="Proteomes" id="UP000020406"/>
    </source>
</evidence>
<dbReference type="GO" id="GO:0009007">
    <property type="term" value="F:site-specific DNA-methyltransferase (adenine-specific) activity"/>
    <property type="evidence" value="ECO:0007669"/>
    <property type="project" value="UniProtKB-EC"/>
</dbReference>